<dbReference type="OrthoDB" id="517639at2"/>
<evidence type="ECO:0000256" key="1">
    <source>
        <dbReference type="SAM" id="MobiDB-lite"/>
    </source>
</evidence>
<evidence type="ECO:0000313" key="4">
    <source>
        <dbReference type="Proteomes" id="UP000029738"/>
    </source>
</evidence>
<accession>A0A0C1QN17</accession>
<organism evidence="3">
    <name type="scientific">Tolypothrix bouteillei VB521301</name>
    <dbReference type="NCBI Taxonomy" id="1479485"/>
    <lineage>
        <taxon>Bacteria</taxon>
        <taxon>Bacillati</taxon>
        <taxon>Cyanobacteriota</taxon>
        <taxon>Cyanophyceae</taxon>
        <taxon>Nostocales</taxon>
        <taxon>Tolypothrichaceae</taxon>
        <taxon>Tolypothrix</taxon>
    </lineage>
</organism>
<dbReference type="InterPro" id="IPR025132">
    <property type="entry name" value="DUF4058"/>
</dbReference>
<gene>
    <name evidence="3" type="ORF">DA73_0237425</name>
    <name evidence="2" type="ORF">DA73_0400032645</name>
</gene>
<keyword evidence="4" id="KW-1185">Reference proteome</keyword>
<dbReference type="Pfam" id="PF13267">
    <property type="entry name" value="DUF4058"/>
    <property type="match status" value="1"/>
</dbReference>
<comment type="caution">
    <text evidence="3">The sequence shown here is derived from an EMBL/GenBank/DDBJ whole genome shotgun (WGS) entry which is preliminary data.</text>
</comment>
<dbReference type="STRING" id="1479485.DA73_0237425"/>
<protein>
    <submittedName>
        <fullName evidence="2">DUF4058 family protein</fullName>
    </submittedName>
</protein>
<evidence type="ECO:0000313" key="2">
    <source>
        <dbReference type="EMBL" id="KAF3889691.1"/>
    </source>
</evidence>
<name>A0A0C1QN17_9CYAN</name>
<evidence type="ECO:0000313" key="3">
    <source>
        <dbReference type="EMBL" id="KIE06919.1"/>
    </source>
</evidence>
<dbReference type="EMBL" id="JHEG04000001">
    <property type="protein sequence ID" value="KAF3889691.1"/>
    <property type="molecule type" value="Genomic_DNA"/>
</dbReference>
<dbReference type="RefSeq" id="WP_038085812.1">
    <property type="nucleotide sequence ID" value="NZ_JHEG04000001.1"/>
</dbReference>
<sequence>MPSPFPGMDPYLEQPTFWSSFHSRLIIAIADAIEPQLGSQYYVEVETRTYQSDDSEDGLLIGIPDAIIFSDRSDNSTEEQPIAGDRSTATQIRPERVEIPMPLTVNERYLEVREIVTDEVITVIELLSPKNKRSGDGRTAYEKKRRAILGSATHLVELDLLRGGKPMAILGMRSTTAYRILISRSDRRPAADLYSFSLQQQLPSFPIPLKPNEEEPLVPLQDIFNGVCDRARYSTRIDYSQPIPPPALSALD</sequence>
<feature type="region of interest" description="Disordered" evidence="1">
    <location>
        <begin position="72"/>
        <end position="91"/>
    </location>
</feature>
<reference evidence="3" key="1">
    <citation type="journal article" date="2015" name="Genome Announc.">
        <title>Draft Genome Sequence of Tolypothrix boutellei Strain VB521301.</title>
        <authorList>
            <person name="Chandrababunaidu M.M."/>
            <person name="Singh D."/>
            <person name="Sen D."/>
            <person name="Bhan S."/>
            <person name="Das S."/>
            <person name="Gupta A."/>
            <person name="Adhikary S.P."/>
            <person name="Tripathy S."/>
        </authorList>
    </citation>
    <scope>NUCLEOTIDE SEQUENCE</scope>
    <source>
        <strain evidence="3">VB521301</strain>
    </source>
</reference>
<dbReference type="EMBL" id="JHEG02000059">
    <property type="protein sequence ID" value="KIE06919.1"/>
    <property type="molecule type" value="Genomic_DNA"/>
</dbReference>
<dbReference type="AlphaFoldDB" id="A0A0C1QN17"/>
<reference evidence="2" key="2">
    <citation type="submission" date="2019-11" db="EMBL/GenBank/DDBJ databases">
        <title>Improved Assembly of Tolypothrix boutellei genome.</title>
        <authorList>
            <person name="Sarangi A.N."/>
            <person name="Mukherjee M."/>
            <person name="Ghosh S."/>
            <person name="Singh D."/>
            <person name="Das A."/>
            <person name="Kant S."/>
            <person name="Prusty A."/>
            <person name="Tripathy S."/>
        </authorList>
    </citation>
    <scope>NUCLEOTIDE SEQUENCE</scope>
    <source>
        <strain evidence="2">VB521301</strain>
    </source>
</reference>
<dbReference type="Proteomes" id="UP000029738">
    <property type="component" value="Unassembled WGS sequence"/>
</dbReference>
<proteinExistence type="predicted"/>